<accession>A0A9P5C9Q7</accession>
<protein>
    <submittedName>
        <fullName evidence="1">Uncharacterized protein</fullName>
    </submittedName>
</protein>
<organism evidence="1 2">
    <name type="scientific">Trichoderma lentiforme</name>
    <dbReference type="NCBI Taxonomy" id="1567552"/>
    <lineage>
        <taxon>Eukaryota</taxon>
        <taxon>Fungi</taxon>
        <taxon>Dikarya</taxon>
        <taxon>Ascomycota</taxon>
        <taxon>Pezizomycotina</taxon>
        <taxon>Sordariomycetes</taxon>
        <taxon>Hypocreomycetidae</taxon>
        <taxon>Hypocreales</taxon>
        <taxon>Hypocreaceae</taxon>
        <taxon>Trichoderma</taxon>
    </lineage>
</organism>
<evidence type="ECO:0000313" key="1">
    <source>
        <dbReference type="EMBL" id="KAF3067724.1"/>
    </source>
</evidence>
<dbReference type="AlphaFoldDB" id="A0A9P5C9Q7"/>
<evidence type="ECO:0000313" key="2">
    <source>
        <dbReference type="Proteomes" id="UP000801864"/>
    </source>
</evidence>
<gene>
    <name evidence="1" type="ORF">CFAM422_008399</name>
</gene>
<name>A0A9P5C9Q7_9HYPO</name>
<dbReference type="Proteomes" id="UP000801864">
    <property type="component" value="Unassembled WGS sequence"/>
</dbReference>
<keyword evidence="2" id="KW-1185">Reference proteome</keyword>
<proteinExistence type="predicted"/>
<dbReference type="EMBL" id="QLNT01000015">
    <property type="protein sequence ID" value="KAF3067724.1"/>
    <property type="molecule type" value="Genomic_DNA"/>
</dbReference>
<comment type="caution">
    <text evidence="1">The sequence shown here is derived from an EMBL/GenBank/DDBJ whole genome shotgun (WGS) entry which is preliminary data.</text>
</comment>
<reference evidence="1 2" key="1">
    <citation type="submission" date="2018-06" db="EMBL/GenBank/DDBJ databases">
        <title>Genome analysis of cellulolytic fungus Trichoderma lentiforme CFAM-422.</title>
        <authorList>
            <person name="Steindorff A.S."/>
            <person name="Formighieri E.F."/>
            <person name="Midorikawa G.E.O."/>
            <person name="Tamietti M.S."/>
            <person name="Ramos E.Z."/>
            <person name="Silva A.S."/>
            <person name="Bon E.P.S."/>
            <person name="Mendes T.D."/>
            <person name="Damaso M.C.T."/>
            <person name="Favaro L.C.L."/>
        </authorList>
    </citation>
    <scope>NUCLEOTIDE SEQUENCE [LARGE SCALE GENOMIC DNA]</scope>
    <source>
        <strain evidence="1 2">CFAM-422</strain>
    </source>
</reference>
<sequence>MWLVSSHLAHQQASQSHNGIHVRARSLGGAGFKLLHRRSNLGSGALLERELHIVDMKQAEPPATDLLRHTFD</sequence>